<dbReference type="RefSeq" id="WP_307323696.1">
    <property type="nucleotide sequence ID" value="NZ_JAUSUG010000004.1"/>
</dbReference>
<sequence length="68" mass="8111">MTRRAAKFYGYLYFFIATIFVLFAIQQNNRTEGWDFFTILLMAVAAIDYMISFRYFGKAKTMKEDKPK</sequence>
<evidence type="ECO:0008006" key="4">
    <source>
        <dbReference type="Google" id="ProtNLM"/>
    </source>
</evidence>
<dbReference type="Proteomes" id="UP001230005">
    <property type="component" value="Unassembled WGS sequence"/>
</dbReference>
<evidence type="ECO:0000256" key="1">
    <source>
        <dbReference type="SAM" id="Phobius"/>
    </source>
</evidence>
<name>A0ABT9ZSF3_9BACI</name>
<evidence type="ECO:0000313" key="2">
    <source>
        <dbReference type="EMBL" id="MDQ0254160.1"/>
    </source>
</evidence>
<protein>
    <recommendedName>
        <fullName evidence="4">DUF4305 domain-containing protein</fullName>
    </recommendedName>
</protein>
<accession>A0ABT9ZSF3</accession>
<proteinExistence type="predicted"/>
<dbReference type="EMBL" id="JAUSUG010000004">
    <property type="protein sequence ID" value="MDQ0254160.1"/>
    <property type="molecule type" value="Genomic_DNA"/>
</dbReference>
<keyword evidence="1" id="KW-1133">Transmembrane helix</keyword>
<feature type="transmembrane region" description="Helical" evidence="1">
    <location>
        <begin position="37"/>
        <end position="56"/>
    </location>
</feature>
<organism evidence="2 3">
    <name type="scientific">Evansella vedderi</name>
    <dbReference type="NCBI Taxonomy" id="38282"/>
    <lineage>
        <taxon>Bacteria</taxon>
        <taxon>Bacillati</taxon>
        <taxon>Bacillota</taxon>
        <taxon>Bacilli</taxon>
        <taxon>Bacillales</taxon>
        <taxon>Bacillaceae</taxon>
        <taxon>Evansella</taxon>
    </lineage>
</organism>
<gene>
    <name evidence="2" type="ORF">J2S74_001533</name>
</gene>
<reference evidence="2 3" key="1">
    <citation type="submission" date="2023-07" db="EMBL/GenBank/DDBJ databases">
        <title>Genomic Encyclopedia of Type Strains, Phase IV (KMG-IV): sequencing the most valuable type-strain genomes for metagenomic binning, comparative biology and taxonomic classification.</title>
        <authorList>
            <person name="Goeker M."/>
        </authorList>
    </citation>
    <scope>NUCLEOTIDE SEQUENCE [LARGE SCALE GENOMIC DNA]</scope>
    <source>
        <strain evidence="2 3">DSM 9768</strain>
    </source>
</reference>
<keyword evidence="1" id="KW-0472">Membrane</keyword>
<keyword evidence="1" id="KW-0812">Transmembrane</keyword>
<comment type="caution">
    <text evidence="2">The sequence shown here is derived from an EMBL/GenBank/DDBJ whole genome shotgun (WGS) entry which is preliminary data.</text>
</comment>
<dbReference type="InterPro" id="IPR025426">
    <property type="entry name" value="DUF4305"/>
</dbReference>
<dbReference type="Pfam" id="PF14146">
    <property type="entry name" value="DUF4305"/>
    <property type="match status" value="1"/>
</dbReference>
<feature type="transmembrane region" description="Helical" evidence="1">
    <location>
        <begin position="7"/>
        <end position="25"/>
    </location>
</feature>
<evidence type="ECO:0000313" key="3">
    <source>
        <dbReference type="Proteomes" id="UP001230005"/>
    </source>
</evidence>
<keyword evidence="3" id="KW-1185">Reference proteome</keyword>